<comment type="subcellular location">
    <subcellularLocation>
        <location evidence="1">Secreted</location>
    </subcellularLocation>
</comment>
<dbReference type="PANTHER" id="PTHR32305:SF15">
    <property type="entry name" value="PROTEIN RHSA-RELATED"/>
    <property type="match status" value="1"/>
</dbReference>
<evidence type="ECO:0000256" key="3">
    <source>
        <dbReference type="ARBA" id="ARBA00023026"/>
    </source>
</evidence>
<dbReference type="InterPro" id="IPR022045">
    <property type="entry name" value="TcdB_toxin_mid/N"/>
</dbReference>
<dbReference type="PANTHER" id="PTHR32305">
    <property type="match status" value="1"/>
</dbReference>
<feature type="region of interest" description="Disordered" evidence="4">
    <location>
        <begin position="1359"/>
        <end position="1390"/>
    </location>
</feature>
<feature type="region of interest" description="Disordered" evidence="4">
    <location>
        <begin position="1914"/>
        <end position="1937"/>
    </location>
</feature>
<evidence type="ECO:0000256" key="2">
    <source>
        <dbReference type="ARBA" id="ARBA00022525"/>
    </source>
</evidence>
<dbReference type="InterPro" id="IPR022385">
    <property type="entry name" value="Rhs_assc_core"/>
</dbReference>
<dbReference type="Pfam" id="PF03534">
    <property type="entry name" value="SpvB"/>
    <property type="match status" value="1"/>
</dbReference>
<feature type="region of interest" description="Disordered" evidence="4">
    <location>
        <begin position="888"/>
        <end position="909"/>
    </location>
</feature>
<sequence length="2369" mass="258373">MGDTARSPVEIISLPQGGGALRGIGEKFAPDPVTGTGSFTVPVTVPVGRGGLEPSLALTYSTGAGNGHFGLGWSLPLPGISRKTSHGVPRYDDSDVFILSGHEDLVPLPAAAGAPVCYRPRTEGLFAEIVHHRGPRGGHWRVRTRDGLTSVYGTPPHDGTDADWRDPAVCADADDPRRVFAWQLTETRDPLGNLIRYEYGSDGGDEAGHRWRQPVLRTIRYADYTADGGRLRFLARVDLDYEPRPDPFSAYRAGFEIRTALRCRTITTLVDDGAEHPVRSYELRYTPSAHSAVSLLSSVQVTGFDDDGTEHRDLPPVTFGYTAFEPERRRFAAVTGDDPPPVPLSRVDVELADVSGDGLPDVLQLDGVARYWRNLGRGRFDRPRTLRYVPAGLRLADPGVQLLDADGDARADLLVSTSTFAGTVPLRTDATWAAIRPYTQPPTFSLDDPEVRLLDLNGDGVTDAVRAGSRLECYVQDPGLGWTGPRPARSADPAGLPRISLTDPRVRWADMTGDGSQDLVLVHGTAIEYWPNLGHGRWGRRVAMRDAPRLPARHDPQRLLLGDVDGDGLADLVYVGADEVTVWINRCGNGWSAPIRIRGCPPYAAADSVRIVDLHGTGTGGVLWSSDRSPSMYFLDLTGGVKPRLLEEMDNNIGLHTRVRYEPSTRHRLRDEARQRTRWRTPMPFVVPVVAAVESLDLISGTKLTSEYRYHHGYWDGQEREFRGFGRVDQFDTTVFDDYHGPGLHPDHPAAALAPEEFSPRTETRTWYHLGPVDPTGDGQWAPLDCRDEYWSGDPPLLHPSLPEPAAADRRTRRAALRSLRGRVLRSELYAHDDSTLRDRPYTVTEYSYAVRPESAQDDTREPVFFPYETARRDTLWERGEDPMTHFTYTSDHDGHGQPRRRTTVVPPRRSACRQELTAAVVGAVRPDETRVLATHTTTAYAIPATDSGIHDRVAQTRTYELAAPPGITEPDPGNVPSVLAEQARACAAVERLFAAGDPGTVRLIGHEVHHYDGAAFTGLDCGKVGAHGLLTRTRTLVHTEDSLDAGYLDRRPRYLGGTADLPAGVPASFRSGAGLHRDPPDPSYLAGWYAETECRAYDVQLGAAQQRGVVLQLRDPLGHLTTITPDRFLLLPTIVEDSARLRTTATYNYRTGRPEKVTDPNGTGRHYRYHPLGLLQLMFLTSPGGEGGTHDKPQVRYVYNLSDFPATGQPLCVRTISRIRHASEGISDDTIEVREYSDGAGRQVQRQAQADDIAFGASGDDTGLPAGGPALGNRAADRICVTGSQIYDNKGRVISRYEPFLATGWGYRSQEAAQRGRQARFQYDPCGRTIRVRNPDGSERRTLTGIPAARTTPAVIRPTPWATTSYDENDLAPDTRDPAGDPLTGAAPAEHHYTPTLTLTDGLGHPLCQLVHGGQDPDHDGHLTRTCHDTRGNLLEITDEHGRTTFSCAYDLANRPVRTDTMDTGRRIAVADAAGNEIHAVDSRDHVTLRTYDALNRLSGVYAAEGPGKTLTQRERLTYGDQDPDEADARQHYRLGRLWRHLDEAGLLLAESYDFTGRRTAWVRQVVSDATLAAAEPAGWTADWAAAGAEAALDATGYRSTGRFDALGRIIAAHVPAAVDGRPVLVEPTYGRSGSLRSISVDGVPYLRLIAYNARGQRVLMAYGNGLMRRHAYDRDTFRQIRSRLETAVVDGDKWTGEGPALSELTYRYDLVGNILSIEERTPGCGIAGTAHGRDRLVRHFTHDAYYRLVSATGRACADIGVLRPLPDRPRYGSYPAAPDQHNAPDVTTGYRETYRYDPAGNLIDLHYQVITGAQQPSWHRGFAVGHLPPEDSTQAPHNRLTSVTEGAGGTPLPLGYDKAGNLCTQGESRTYTWDHAGRLTGFRCHAGGASSITARYLYGADGTRVKKWVRHQGQAGRDESTSYPAPGVEHHRWSDVGGGENRVLHIMDGAERIAEIRSGPARRGEAGPEVRYVYADHLGSSALTTDASRSWINREEFFPYGETSFGGYARKRYRFTGHERDEESGLNHHGTRYYLPGLARWASADTVMSREMSHAYAYCRGRPLVAVDHSGRHPVVLLLVMAVLLNLSIPNTANAPKRGDPVYPAMTEAEFAAQAALVLATGRLGSVIEKQIAFKLGGGVLGHAAGGFLGGATSGLMGGPASRGVSDLARGELSSGAEYFETAWKTGLAGGAIGSLFGAFSARVDGAAWVGRPQFSLGQMAAAADELSAKFAGSVRTWGENGWFKNPRQNPYKPTPTSKPPSKVGVAVSRKTGNVYLGTNAEERILAHPDMDTAFASMEGTAAKPRLVNQCAEFAAVDKALWAGEVAEDLVVSVRDVKTGALAPACHNCQRTGAGVTFTAGVKPPRE</sequence>
<dbReference type="PROSITE" id="PS50862">
    <property type="entry name" value="AA_TRNA_LIGASE_II"/>
    <property type="match status" value="1"/>
</dbReference>
<gene>
    <name evidence="6" type="ORF">GCM10010226_82880</name>
</gene>
<dbReference type="EMBL" id="BMSA01000041">
    <property type="protein sequence ID" value="GGT92383.1"/>
    <property type="molecule type" value="Genomic_DNA"/>
</dbReference>
<evidence type="ECO:0000256" key="1">
    <source>
        <dbReference type="ARBA" id="ARBA00004613"/>
    </source>
</evidence>
<accession>A0A918M1E4</accession>
<evidence type="ECO:0000259" key="5">
    <source>
        <dbReference type="PROSITE" id="PS50862"/>
    </source>
</evidence>
<dbReference type="InterPro" id="IPR022044">
    <property type="entry name" value="TcdB_toxin_mid/C"/>
</dbReference>
<dbReference type="SUPFAM" id="SSF69318">
    <property type="entry name" value="Integrin alpha N-terminal domain"/>
    <property type="match status" value="1"/>
</dbReference>
<dbReference type="NCBIfam" id="TIGR03696">
    <property type="entry name" value="Rhs_assc_core"/>
    <property type="match status" value="1"/>
</dbReference>
<feature type="region of interest" description="Disordered" evidence="4">
    <location>
        <begin position="2247"/>
        <end position="2266"/>
    </location>
</feature>
<evidence type="ECO:0000313" key="6">
    <source>
        <dbReference type="EMBL" id="GGT92383.1"/>
    </source>
</evidence>
<protein>
    <recommendedName>
        <fullName evidence="5">Aminoacyl-transfer RNA synthetases class-II family profile domain-containing protein</fullName>
    </recommendedName>
</protein>
<keyword evidence="7" id="KW-1185">Reference proteome</keyword>
<dbReference type="Pfam" id="PF12256">
    <property type="entry name" value="TcdB_toxin_midN"/>
    <property type="match status" value="1"/>
</dbReference>
<dbReference type="GO" id="GO:0005737">
    <property type="term" value="C:cytoplasm"/>
    <property type="evidence" value="ECO:0007669"/>
    <property type="project" value="InterPro"/>
</dbReference>
<reference evidence="6" key="1">
    <citation type="journal article" date="2014" name="Int. J. Syst. Evol. Microbiol.">
        <title>Complete genome sequence of Corynebacterium casei LMG S-19264T (=DSM 44701T), isolated from a smear-ripened cheese.</title>
        <authorList>
            <consortium name="US DOE Joint Genome Institute (JGI-PGF)"/>
            <person name="Walter F."/>
            <person name="Albersmeier A."/>
            <person name="Kalinowski J."/>
            <person name="Ruckert C."/>
        </authorList>
    </citation>
    <scope>NUCLEOTIDE SEQUENCE</scope>
    <source>
        <strain evidence="6">JCM 4125</strain>
    </source>
</reference>
<dbReference type="GO" id="GO:0005576">
    <property type="term" value="C:extracellular region"/>
    <property type="evidence" value="ECO:0007669"/>
    <property type="project" value="UniProtKB-SubCell"/>
</dbReference>
<keyword evidence="3" id="KW-0843">Virulence</keyword>
<evidence type="ECO:0000256" key="4">
    <source>
        <dbReference type="SAM" id="MobiDB-lite"/>
    </source>
</evidence>
<keyword evidence="2" id="KW-0964">Secreted</keyword>
<feature type="domain" description="Aminoacyl-transfer RNA synthetases class-II family profile" evidence="5">
    <location>
        <begin position="822"/>
        <end position="1766"/>
    </location>
</feature>
<dbReference type="Gene3D" id="2.180.10.10">
    <property type="entry name" value="RHS repeat-associated core"/>
    <property type="match status" value="2"/>
</dbReference>
<dbReference type="InterPro" id="IPR050708">
    <property type="entry name" value="T6SS_VgrG/RHS"/>
</dbReference>
<reference evidence="6" key="2">
    <citation type="submission" date="2020-09" db="EMBL/GenBank/DDBJ databases">
        <authorList>
            <person name="Sun Q."/>
            <person name="Ohkuma M."/>
        </authorList>
    </citation>
    <scope>NUCLEOTIDE SEQUENCE</scope>
    <source>
        <strain evidence="6">JCM 4125</strain>
    </source>
</reference>
<organism evidence="6 7">
    <name type="scientific">Streptomyces phaeofaciens</name>
    <dbReference type="NCBI Taxonomy" id="68254"/>
    <lineage>
        <taxon>Bacteria</taxon>
        <taxon>Bacillati</taxon>
        <taxon>Actinomycetota</taxon>
        <taxon>Actinomycetes</taxon>
        <taxon>Kitasatosporales</taxon>
        <taxon>Streptomycetaceae</taxon>
        <taxon>Streptomyces</taxon>
    </lineage>
</organism>
<evidence type="ECO:0000313" key="7">
    <source>
        <dbReference type="Proteomes" id="UP000646776"/>
    </source>
</evidence>
<proteinExistence type="predicted"/>
<comment type="caution">
    <text evidence="6">The sequence shown here is derived from an EMBL/GenBank/DDBJ whole genome shotgun (WGS) entry which is preliminary data.</text>
</comment>
<dbReference type="InterPro" id="IPR028994">
    <property type="entry name" value="Integrin_alpha_N"/>
</dbReference>
<dbReference type="Pfam" id="PF12255">
    <property type="entry name" value="TcdB_toxin_midC"/>
    <property type="match status" value="1"/>
</dbReference>
<dbReference type="InterPro" id="IPR003284">
    <property type="entry name" value="Sal_SpvB"/>
</dbReference>
<dbReference type="Proteomes" id="UP000646776">
    <property type="component" value="Unassembled WGS sequence"/>
</dbReference>
<dbReference type="RefSeq" id="WP_189717787.1">
    <property type="nucleotide sequence ID" value="NZ_BMSA01000041.1"/>
</dbReference>
<name>A0A918M1E4_9ACTN</name>
<dbReference type="InterPro" id="IPR006195">
    <property type="entry name" value="aa-tRNA-synth_II"/>
</dbReference>